<dbReference type="AlphaFoldDB" id="A0AAD7C6B7"/>
<name>A0AAD7C6B7_MYCRO</name>
<dbReference type="Proteomes" id="UP001221757">
    <property type="component" value="Unassembled WGS sequence"/>
</dbReference>
<proteinExistence type="predicted"/>
<evidence type="ECO:0000313" key="2">
    <source>
        <dbReference type="Proteomes" id="UP001221757"/>
    </source>
</evidence>
<gene>
    <name evidence="1" type="ORF">B0H17DRAFT_1187266</name>
</gene>
<evidence type="ECO:0000313" key="1">
    <source>
        <dbReference type="EMBL" id="KAJ7639913.1"/>
    </source>
</evidence>
<protein>
    <submittedName>
        <fullName evidence="1">Uncharacterized protein</fullName>
    </submittedName>
</protein>
<dbReference type="EMBL" id="JARKIE010000438">
    <property type="protein sequence ID" value="KAJ7639913.1"/>
    <property type="molecule type" value="Genomic_DNA"/>
</dbReference>
<accession>A0AAD7C6B7</accession>
<organism evidence="1 2">
    <name type="scientific">Mycena rosella</name>
    <name type="common">Pink bonnet</name>
    <name type="synonym">Agaricus rosellus</name>
    <dbReference type="NCBI Taxonomy" id="1033263"/>
    <lineage>
        <taxon>Eukaryota</taxon>
        <taxon>Fungi</taxon>
        <taxon>Dikarya</taxon>
        <taxon>Basidiomycota</taxon>
        <taxon>Agaricomycotina</taxon>
        <taxon>Agaricomycetes</taxon>
        <taxon>Agaricomycetidae</taxon>
        <taxon>Agaricales</taxon>
        <taxon>Marasmiineae</taxon>
        <taxon>Mycenaceae</taxon>
        <taxon>Mycena</taxon>
    </lineage>
</organism>
<comment type="caution">
    <text evidence="1">The sequence shown here is derived from an EMBL/GenBank/DDBJ whole genome shotgun (WGS) entry which is preliminary data.</text>
</comment>
<keyword evidence="2" id="KW-1185">Reference proteome</keyword>
<sequence>MVAMHSTALRRISTHNQESSSMVTSSTRQLHASATSYTYRRFFLDFPQVLLPFWVVWEKLRELGATFFGAWYGYWYDEAGGARGGGYPVALVPLARRGTCLARRSLSACYNLAMLLKSPWRRGHECRVRASLGVLGFAAAKSVEISGIFVKSSFTQLLSQA</sequence>
<reference evidence="1" key="1">
    <citation type="submission" date="2023-03" db="EMBL/GenBank/DDBJ databases">
        <title>Massive genome expansion in bonnet fungi (Mycena s.s.) driven by repeated elements and novel gene families across ecological guilds.</title>
        <authorList>
            <consortium name="Lawrence Berkeley National Laboratory"/>
            <person name="Harder C.B."/>
            <person name="Miyauchi S."/>
            <person name="Viragh M."/>
            <person name="Kuo A."/>
            <person name="Thoen E."/>
            <person name="Andreopoulos B."/>
            <person name="Lu D."/>
            <person name="Skrede I."/>
            <person name="Drula E."/>
            <person name="Henrissat B."/>
            <person name="Morin E."/>
            <person name="Kohler A."/>
            <person name="Barry K."/>
            <person name="LaButti K."/>
            <person name="Morin E."/>
            <person name="Salamov A."/>
            <person name="Lipzen A."/>
            <person name="Mereny Z."/>
            <person name="Hegedus B."/>
            <person name="Baldrian P."/>
            <person name="Stursova M."/>
            <person name="Weitz H."/>
            <person name="Taylor A."/>
            <person name="Grigoriev I.V."/>
            <person name="Nagy L.G."/>
            <person name="Martin F."/>
            <person name="Kauserud H."/>
        </authorList>
    </citation>
    <scope>NUCLEOTIDE SEQUENCE</scope>
    <source>
        <strain evidence="1">CBHHK067</strain>
    </source>
</reference>